<proteinExistence type="inferred from homology"/>
<dbReference type="GO" id="GO:0004222">
    <property type="term" value="F:metalloendopeptidase activity"/>
    <property type="evidence" value="ECO:0007669"/>
    <property type="project" value="InterPro"/>
</dbReference>
<keyword evidence="7" id="KW-0812">Transmembrane</keyword>
<dbReference type="Pfam" id="PF01435">
    <property type="entry name" value="Peptidase_M48"/>
    <property type="match status" value="1"/>
</dbReference>
<dbReference type="InterPro" id="IPR052173">
    <property type="entry name" value="Beta-lactam_resp_regulator"/>
</dbReference>
<feature type="transmembrane region" description="Helical" evidence="7">
    <location>
        <begin position="6"/>
        <end position="25"/>
    </location>
</feature>
<dbReference type="Proteomes" id="UP000199597">
    <property type="component" value="Chromosome I"/>
</dbReference>
<keyword evidence="1 6" id="KW-0645">Protease</keyword>
<name>A0A1H1Q838_9MICO</name>
<dbReference type="OrthoDB" id="9785340at2"/>
<sequence>MLVTAIILLFAAAAVFFFSPVVLSFGRWQSRRPSLALNAWLTALIGGLLLSVAAVIALIVGALNVQRGDAGPQVLVPWIAGWVALFAAGIAFAVVLSASDDFGRRLRAEVQVLRSRWTDWYVDSPFRIVTVDDDDPCACSLAGRPPEIYLSTGMRRVLSGDECAAIIAHEKAHILRRHNLILRAAAINSACLPRQLPVSRRFRASVLTLVEMIADDDAVQATSADAVRDALESIGRFSGDVSLRLRSLRLRRIHLGAG</sequence>
<evidence type="ECO:0000313" key="9">
    <source>
        <dbReference type="EMBL" id="SDS19678.1"/>
    </source>
</evidence>
<dbReference type="PANTHER" id="PTHR34978:SF3">
    <property type="entry name" value="SLR0241 PROTEIN"/>
    <property type="match status" value="1"/>
</dbReference>
<evidence type="ECO:0000256" key="2">
    <source>
        <dbReference type="ARBA" id="ARBA00022723"/>
    </source>
</evidence>
<organism evidence="9 10">
    <name type="scientific">Brevibacterium siliguriense</name>
    <dbReference type="NCBI Taxonomy" id="1136497"/>
    <lineage>
        <taxon>Bacteria</taxon>
        <taxon>Bacillati</taxon>
        <taxon>Actinomycetota</taxon>
        <taxon>Actinomycetes</taxon>
        <taxon>Micrococcales</taxon>
        <taxon>Brevibacteriaceae</taxon>
        <taxon>Brevibacterium</taxon>
    </lineage>
</organism>
<keyword evidence="3 6" id="KW-0378">Hydrolase</keyword>
<evidence type="ECO:0000256" key="3">
    <source>
        <dbReference type="ARBA" id="ARBA00022801"/>
    </source>
</evidence>
<keyword evidence="4 6" id="KW-0862">Zinc</keyword>
<protein>
    <submittedName>
        <fullName evidence="9">Peptidase family M48</fullName>
    </submittedName>
</protein>
<accession>A0A1H1Q838</accession>
<keyword evidence="7" id="KW-0472">Membrane</keyword>
<dbReference type="GO" id="GO:0046872">
    <property type="term" value="F:metal ion binding"/>
    <property type="evidence" value="ECO:0007669"/>
    <property type="project" value="UniProtKB-KW"/>
</dbReference>
<dbReference type="EMBL" id="LT629766">
    <property type="protein sequence ID" value="SDS19678.1"/>
    <property type="molecule type" value="Genomic_DNA"/>
</dbReference>
<dbReference type="STRING" id="1136497.SAMN04489752_1187"/>
<keyword evidence="10" id="KW-1185">Reference proteome</keyword>
<evidence type="ECO:0000256" key="5">
    <source>
        <dbReference type="ARBA" id="ARBA00023049"/>
    </source>
</evidence>
<dbReference type="PANTHER" id="PTHR34978">
    <property type="entry name" value="POSSIBLE SENSOR-TRANSDUCER PROTEIN BLAR"/>
    <property type="match status" value="1"/>
</dbReference>
<feature type="transmembrane region" description="Helical" evidence="7">
    <location>
        <begin position="75"/>
        <end position="98"/>
    </location>
</feature>
<evidence type="ECO:0000256" key="6">
    <source>
        <dbReference type="RuleBase" id="RU003983"/>
    </source>
</evidence>
<comment type="cofactor">
    <cofactor evidence="6">
        <name>Zn(2+)</name>
        <dbReference type="ChEBI" id="CHEBI:29105"/>
    </cofactor>
    <text evidence="6">Binds 1 zinc ion per subunit.</text>
</comment>
<comment type="similarity">
    <text evidence="6">Belongs to the peptidase M48 family.</text>
</comment>
<dbReference type="InterPro" id="IPR001915">
    <property type="entry name" value="Peptidase_M48"/>
</dbReference>
<dbReference type="RefSeq" id="WP_092011187.1">
    <property type="nucleotide sequence ID" value="NZ_LT629766.1"/>
</dbReference>
<feature type="transmembrane region" description="Helical" evidence="7">
    <location>
        <begin position="37"/>
        <end position="63"/>
    </location>
</feature>
<gene>
    <name evidence="9" type="ORF">SAMN04489752_1187</name>
</gene>
<dbReference type="CDD" id="cd07326">
    <property type="entry name" value="M56_BlaR1_MecR1_like"/>
    <property type="match status" value="1"/>
</dbReference>
<evidence type="ECO:0000313" key="10">
    <source>
        <dbReference type="Proteomes" id="UP000199597"/>
    </source>
</evidence>
<evidence type="ECO:0000256" key="1">
    <source>
        <dbReference type="ARBA" id="ARBA00022670"/>
    </source>
</evidence>
<keyword evidence="5 6" id="KW-0482">Metalloprotease</keyword>
<feature type="domain" description="Peptidase M48" evidence="8">
    <location>
        <begin position="146"/>
        <end position="184"/>
    </location>
</feature>
<evidence type="ECO:0000256" key="7">
    <source>
        <dbReference type="SAM" id="Phobius"/>
    </source>
</evidence>
<dbReference type="Gene3D" id="3.30.2010.10">
    <property type="entry name" value="Metalloproteases ('zincins'), catalytic domain"/>
    <property type="match status" value="1"/>
</dbReference>
<keyword evidence="2" id="KW-0479">Metal-binding</keyword>
<reference evidence="10" key="1">
    <citation type="submission" date="2016-10" db="EMBL/GenBank/DDBJ databases">
        <authorList>
            <person name="Varghese N."/>
            <person name="Submissions S."/>
        </authorList>
    </citation>
    <scope>NUCLEOTIDE SEQUENCE [LARGE SCALE GENOMIC DNA]</scope>
    <source>
        <strain evidence="10">DSM 23676</strain>
    </source>
</reference>
<dbReference type="GO" id="GO:0006508">
    <property type="term" value="P:proteolysis"/>
    <property type="evidence" value="ECO:0007669"/>
    <property type="project" value="UniProtKB-KW"/>
</dbReference>
<evidence type="ECO:0000256" key="4">
    <source>
        <dbReference type="ARBA" id="ARBA00022833"/>
    </source>
</evidence>
<dbReference type="AlphaFoldDB" id="A0A1H1Q838"/>
<keyword evidence="7" id="KW-1133">Transmembrane helix</keyword>
<evidence type="ECO:0000259" key="8">
    <source>
        <dbReference type="Pfam" id="PF01435"/>
    </source>
</evidence>